<dbReference type="EMBL" id="CP019640">
    <property type="protein sequence ID" value="AQQ53970.1"/>
    <property type="molecule type" value="Genomic_DNA"/>
</dbReference>
<accession>A0A1Q2L0I6</accession>
<evidence type="ECO:0000313" key="1">
    <source>
        <dbReference type="EMBL" id="AQQ53970.1"/>
    </source>
</evidence>
<keyword evidence="2" id="KW-1185">Reference proteome</keyword>
<proteinExistence type="predicted"/>
<protein>
    <recommendedName>
        <fullName evidence="3">Transposase</fullName>
    </recommendedName>
</protein>
<dbReference type="Proteomes" id="UP000188184">
    <property type="component" value="Chromosome"/>
</dbReference>
<dbReference type="RefSeq" id="WP_198038595.1">
    <property type="nucleotide sequence ID" value="NZ_CP019640.1"/>
</dbReference>
<evidence type="ECO:0000313" key="2">
    <source>
        <dbReference type="Proteomes" id="UP000188184"/>
    </source>
</evidence>
<dbReference type="AlphaFoldDB" id="A0A1Q2L0I6"/>
<gene>
    <name evidence="1" type="ORF">B0X71_13275</name>
</gene>
<sequence>MKYGQYRKVVEREYEQSLGELMYKLCKEEKVSALEGAKRLGVPKEIFIYWRHHYRLEPKQIAFDEAVDELTGRKEKFSQDLQEENLDRPLQYGDEVSLRGFAEMIDRRIACCKSVHYQSEGLDPEAGLLPFYEFTAELVDEYRKKATDDPENK</sequence>
<reference evidence="1 2" key="1">
    <citation type="submission" date="2017-02" db="EMBL/GenBank/DDBJ databases">
        <title>The complete genomic sequence of a novel cold adapted crude oil-degrading bacterium Planococcus qaidamina Y42.</title>
        <authorList>
            <person name="Yang R."/>
        </authorList>
    </citation>
    <scope>NUCLEOTIDE SEQUENCE [LARGE SCALE GENOMIC DNA]</scope>
    <source>
        <strain evidence="1 2">Y42</strain>
    </source>
</reference>
<organism evidence="1 2">
    <name type="scientific">Planococcus lenghuensis</name>
    <dbReference type="NCBI Taxonomy" id="2213202"/>
    <lineage>
        <taxon>Bacteria</taxon>
        <taxon>Bacillati</taxon>
        <taxon>Bacillota</taxon>
        <taxon>Bacilli</taxon>
        <taxon>Bacillales</taxon>
        <taxon>Caryophanaceae</taxon>
        <taxon>Planococcus</taxon>
    </lineage>
</organism>
<name>A0A1Q2L0I6_9BACL</name>
<evidence type="ECO:0008006" key="3">
    <source>
        <dbReference type="Google" id="ProtNLM"/>
    </source>
</evidence>
<dbReference type="KEGG" id="pmar:B0X71_13275"/>